<accession>A0A653CPK3</accession>
<reference evidence="11 12" key="1">
    <citation type="submission" date="2019-01" db="EMBL/GenBank/DDBJ databases">
        <authorList>
            <person name="Sayadi A."/>
        </authorList>
    </citation>
    <scope>NUCLEOTIDE SEQUENCE [LARGE SCALE GENOMIC DNA]</scope>
</reference>
<keyword evidence="1 6" id="KW-0245">EGF-like domain</keyword>
<dbReference type="InterPro" id="IPR009030">
    <property type="entry name" value="Growth_fac_rcpt_cys_sf"/>
</dbReference>
<evidence type="ECO:0000256" key="3">
    <source>
        <dbReference type="ARBA" id="ARBA00022737"/>
    </source>
</evidence>
<gene>
    <name evidence="11" type="ORF">CALMAC_LOCUS10822</name>
</gene>
<dbReference type="OrthoDB" id="6731455at2759"/>
<dbReference type="InterPro" id="IPR000152">
    <property type="entry name" value="EGF-type_Asp/Asn_hydroxyl_site"/>
</dbReference>
<dbReference type="SMART" id="SM00179">
    <property type="entry name" value="EGF_CA"/>
    <property type="match status" value="3"/>
</dbReference>
<feature type="domain" description="VWFC" evidence="10">
    <location>
        <begin position="208"/>
        <end position="271"/>
    </location>
</feature>
<dbReference type="InterPro" id="IPR013320">
    <property type="entry name" value="ConA-like_dom_sf"/>
</dbReference>
<dbReference type="SUPFAM" id="SSF57603">
    <property type="entry name" value="FnI-like domain"/>
    <property type="match status" value="1"/>
</dbReference>
<dbReference type="GO" id="GO:0048513">
    <property type="term" value="P:animal organ development"/>
    <property type="evidence" value="ECO:0007669"/>
    <property type="project" value="UniProtKB-ARBA"/>
</dbReference>
<protein>
    <recommendedName>
        <fullName evidence="13">EGF-like domain-containing protein</fullName>
    </recommendedName>
</protein>
<dbReference type="FunFam" id="2.10.25.10:FF:000038">
    <property type="entry name" value="Fibrillin 2"/>
    <property type="match status" value="3"/>
</dbReference>
<evidence type="ECO:0000259" key="8">
    <source>
        <dbReference type="PROSITE" id="PS50025"/>
    </source>
</evidence>
<dbReference type="InterPro" id="IPR001881">
    <property type="entry name" value="EGF-like_Ca-bd_dom"/>
</dbReference>
<dbReference type="PANTHER" id="PTHR24042">
    <property type="entry name" value="NEL HOMOLOG"/>
    <property type="match status" value="1"/>
</dbReference>
<dbReference type="SUPFAM" id="SSF57184">
    <property type="entry name" value="Growth factor receptor domain"/>
    <property type="match status" value="1"/>
</dbReference>
<dbReference type="InterPro" id="IPR001791">
    <property type="entry name" value="Laminin_G"/>
</dbReference>
<dbReference type="InterPro" id="IPR051586">
    <property type="entry name" value="PKC-binding_NELL"/>
</dbReference>
<keyword evidence="12" id="KW-1185">Reference proteome</keyword>
<evidence type="ECO:0008006" key="13">
    <source>
        <dbReference type="Google" id="ProtNLM"/>
    </source>
</evidence>
<dbReference type="SUPFAM" id="SSF49899">
    <property type="entry name" value="Concanavalin A-like lectins/glucanases"/>
    <property type="match status" value="1"/>
</dbReference>
<keyword evidence="5" id="KW-0325">Glycoprotein</keyword>
<dbReference type="EMBL" id="CAACVG010008447">
    <property type="protein sequence ID" value="VEN49851.1"/>
    <property type="molecule type" value="Genomic_DNA"/>
</dbReference>
<dbReference type="GO" id="GO:0009653">
    <property type="term" value="P:anatomical structure morphogenesis"/>
    <property type="evidence" value="ECO:0007669"/>
    <property type="project" value="UniProtKB-ARBA"/>
</dbReference>
<dbReference type="CDD" id="cd00054">
    <property type="entry name" value="EGF_CA"/>
    <property type="match status" value="2"/>
</dbReference>
<dbReference type="PROSITE" id="PS50025">
    <property type="entry name" value="LAM_G_DOMAIN"/>
    <property type="match status" value="1"/>
</dbReference>
<organism evidence="11 12">
    <name type="scientific">Callosobruchus maculatus</name>
    <name type="common">Southern cowpea weevil</name>
    <name type="synonym">Pulse bruchid</name>
    <dbReference type="NCBI Taxonomy" id="64391"/>
    <lineage>
        <taxon>Eukaryota</taxon>
        <taxon>Metazoa</taxon>
        <taxon>Ecdysozoa</taxon>
        <taxon>Arthropoda</taxon>
        <taxon>Hexapoda</taxon>
        <taxon>Insecta</taxon>
        <taxon>Pterygota</taxon>
        <taxon>Neoptera</taxon>
        <taxon>Endopterygota</taxon>
        <taxon>Coleoptera</taxon>
        <taxon>Polyphaga</taxon>
        <taxon>Cucujiformia</taxon>
        <taxon>Chrysomeloidea</taxon>
        <taxon>Chrysomelidae</taxon>
        <taxon>Bruchinae</taxon>
        <taxon>Bruchini</taxon>
        <taxon>Callosobruchus</taxon>
    </lineage>
</organism>
<evidence type="ECO:0000313" key="12">
    <source>
        <dbReference type="Proteomes" id="UP000410492"/>
    </source>
</evidence>
<dbReference type="PROSITE" id="PS01186">
    <property type="entry name" value="EGF_2"/>
    <property type="match status" value="2"/>
</dbReference>
<keyword evidence="3" id="KW-0677">Repeat</keyword>
<dbReference type="PROSITE" id="PS50026">
    <property type="entry name" value="EGF_3"/>
    <property type="match status" value="2"/>
</dbReference>
<keyword evidence="7" id="KW-0175">Coiled coil</keyword>
<dbReference type="InterPro" id="IPR000742">
    <property type="entry name" value="EGF"/>
</dbReference>
<dbReference type="GO" id="GO:0030154">
    <property type="term" value="P:cell differentiation"/>
    <property type="evidence" value="ECO:0007669"/>
    <property type="project" value="UniProtKB-ARBA"/>
</dbReference>
<evidence type="ECO:0000256" key="4">
    <source>
        <dbReference type="ARBA" id="ARBA00023157"/>
    </source>
</evidence>
<dbReference type="InterPro" id="IPR024731">
    <property type="entry name" value="NELL2-like_EGF"/>
</dbReference>
<dbReference type="InterPro" id="IPR001007">
    <property type="entry name" value="VWF_dom"/>
</dbReference>
<dbReference type="SMART" id="SM00181">
    <property type="entry name" value="EGF"/>
    <property type="match status" value="2"/>
</dbReference>
<dbReference type="GO" id="GO:0005509">
    <property type="term" value="F:calcium ion binding"/>
    <property type="evidence" value="ECO:0007669"/>
    <property type="project" value="InterPro"/>
</dbReference>
<evidence type="ECO:0000259" key="9">
    <source>
        <dbReference type="PROSITE" id="PS50026"/>
    </source>
</evidence>
<name>A0A653CPK3_CALMS</name>
<dbReference type="InterPro" id="IPR018097">
    <property type="entry name" value="EGF_Ca-bd_CS"/>
</dbReference>
<dbReference type="Pfam" id="PF00093">
    <property type="entry name" value="VWC"/>
    <property type="match status" value="1"/>
</dbReference>
<evidence type="ECO:0000256" key="6">
    <source>
        <dbReference type="PROSITE-ProRule" id="PRU00076"/>
    </source>
</evidence>
<dbReference type="PANTHER" id="PTHR24042:SF5">
    <property type="entry name" value="EGF-LIKE CALCIUM-BINDING DOMAIN-CONTAINING PROTEIN"/>
    <property type="match status" value="1"/>
</dbReference>
<dbReference type="Pfam" id="PF07645">
    <property type="entry name" value="EGF_CA"/>
    <property type="match status" value="2"/>
</dbReference>
<dbReference type="Proteomes" id="UP000410492">
    <property type="component" value="Unassembled WGS sequence"/>
</dbReference>
<keyword evidence="4" id="KW-1015">Disulfide bond</keyword>
<evidence type="ECO:0000256" key="2">
    <source>
        <dbReference type="ARBA" id="ARBA00022729"/>
    </source>
</evidence>
<dbReference type="Gene3D" id="2.60.120.200">
    <property type="match status" value="1"/>
</dbReference>
<evidence type="ECO:0000256" key="5">
    <source>
        <dbReference type="ARBA" id="ARBA00023180"/>
    </source>
</evidence>
<sequence>MVPTGTWNCNPAAGRTKFAFTTPLGELDNKVYVETFRYHLADERWHSVAISISGSQVELLVDCESLFKRLLKPGVPERNFTDPIQLWIGQRNNHFYHFKGAMQEVRITSGPHGYLSSCPHLDSTCPTCGQFFLLQDTVRQLTQHLQELSNRLVAAEQRIGRVEECDCQKSCQVNGSHGEVKCHPVECPELSCKHPVNKSGDCCQSCLKHCLFYGQFYDHGEQVTIKKCVECQCDDGSMKCVRTDPETNCPRLTCPPEQQFSVPDHCCKFCPGVDYCAKGHSCHANATCLNLQTTYACQCDQGFQGDGRMCTDIDECAMEGGEVGHHCHSNTVCVNTVGSYRCDCPEGYEQVDKFGCAEVDECAAGRHRCHENAECTNTDGSYRCRDSSTIQSPAQPRR</sequence>
<dbReference type="Pfam" id="PF02210">
    <property type="entry name" value="Laminin_G_2"/>
    <property type="match status" value="1"/>
</dbReference>
<dbReference type="Gene3D" id="6.20.200.20">
    <property type="match status" value="1"/>
</dbReference>
<dbReference type="Gene3D" id="2.10.25.10">
    <property type="entry name" value="Laminin"/>
    <property type="match status" value="3"/>
</dbReference>
<feature type="domain" description="EGF-like" evidence="9">
    <location>
        <begin position="312"/>
        <end position="357"/>
    </location>
</feature>
<feature type="domain" description="EGF-like" evidence="9">
    <location>
        <begin position="272"/>
        <end position="311"/>
    </location>
</feature>
<evidence type="ECO:0000256" key="1">
    <source>
        <dbReference type="ARBA" id="ARBA00022536"/>
    </source>
</evidence>
<feature type="domain" description="Laminin G" evidence="8">
    <location>
        <begin position="1"/>
        <end position="125"/>
    </location>
</feature>
<dbReference type="InterPro" id="IPR049883">
    <property type="entry name" value="NOTCH1_EGF-like"/>
</dbReference>
<evidence type="ECO:0000256" key="7">
    <source>
        <dbReference type="SAM" id="Coils"/>
    </source>
</evidence>
<dbReference type="GO" id="GO:0005615">
    <property type="term" value="C:extracellular space"/>
    <property type="evidence" value="ECO:0007669"/>
    <property type="project" value="TreeGrafter"/>
</dbReference>
<dbReference type="Pfam" id="PF12947">
    <property type="entry name" value="EGF_3"/>
    <property type="match status" value="1"/>
</dbReference>
<keyword evidence="2" id="KW-0732">Signal</keyword>
<dbReference type="PROSITE" id="PS00010">
    <property type="entry name" value="ASX_HYDROXYL"/>
    <property type="match status" value="2"/>
</dbReference>
<dbReference type="SMART" id="SM00214">
    <property type="entry name" value="VWC"/>
    <property type="match status" value="2"/>
</dbReference>
<dbReference type="AlphaFoldDB" id="A0A653CPK3"/>
<evidence type="ECO:0000313" key="11">
    <source>
        <dbReference type="EMBL" id="VEN49851.1"/>
    </source>
</evidence>
<comment type="caution">
    <text evidence="6">Lacks conserved residue(s) required for the propagation of feature annotation.</text>
</comment>
<dbReference type="PROSITE" id="PS01187">
    <property type="entry name" value="EGF_CA"/>
    <property type="match status" value="2"/>
</dbReference>
<feature type="coiled-coil region" evidence="7">
    <location>
        <begin position="138"/>
        <end position="165"/>
    </location>
</feature>
<evidence type="ECO:0000259" key="10">
    <source>
        <dbReference type="PROSITE" id="PS50184"/>
    </source>
</evidence>
<proteinExistence type="predicted"/>
<dbReference type="PROSITE" id="PS50184">
    <property type="entry name" value="VWFC_2"/>
    <property type="match status" value="1"/>
</dbReference>
<dbReference type="GO" id="GO:0008201">
    <property type="term" value="F:heparin binding"/>
    <property type="evidence" value="ECO:0007669"/>
    <property type="project" value="TreeGrafter"/>
</dbReference>